<keyword evidence="3" id="KW-1185">Reference proteome</keyword>
<dbReference type="AlphaFoldDB" id="A0A8J6MG79"/>
<dbReference type="Gene3D" id="1.10.10.10">
    <property type="entry name" value="Winged helix-like DNA-binding domain superfamily/Winged helix DNA-binding domain"/>
    <property type="match status" value="1"/>
</dbReference>
<sequence length="181" mass="20578">MKYNRYPKRDPIKNYFPLPNEIFILGLNSGEIAVYTYLLYLENRKTFQCWPSYKTIGRAVDMSQNTVRKYVMALEEKALISTEPTSVCTRSGQKRNGSLLYTIRPVQEALDLFYERQLARADLTAQHQRAAERLVMPAPVGPCEPLCGALEGEASTYPSEDKTSEFEPLLDEVRGTKEKAG</sequence>
<feature type="compositionally biased region" description="Basic and acidic residues" evidence="1">
    <location>
        <begin position="159"/>
        <end position="181"/>
    </location>
</feature>
<reference evidence="2" key="1">
    <citation type="submission" date="2020-08" db="EMBL/GenBank/DDBJ databases">
        <title>Genome public.</title>
        <authorList>
            <person name="Liu C."/>
            <person name="Sun Q."/>
        </authorList>
    </citation>
    <scope>NUCLEOTIDE SEQUENCE</scope>
    <source>
        <strain evidence="2">NSJ-52</strain>
    </source>
</reference>
<evidence type="ECO:0000256" key="1">
    <source>
        <dbReference type="SAM" id="MobiDB-lite"/>
    </source>
</evidence>
<feature type="region of interest" description="Disordered" evidence="1">
    <location>
        <begin position="151"/>
        <end position="181"/>
    </location>
</feature>
<dbReference type="RefSeq" id="WP_186918666.1">
    <property type="nucleotide sequence ID" value="NZ_JACOPQ010000003.1"/>
</dbReference>
<dbReference type="Proteomes" id="UP000607645">
    <property type="component" value="Unassembled WGS sequence"/>
</dbReference>
<organism evidence="2 3">
    <name type="scientific">Lawsonibacter faecis</name>
    <dbReference type="NCBI Taxonomy" id="2763052"/>
    <lineage>
        <taxon>Bacteria</taxon>
        <taxon>Bacillati</taxon>
        <taxon>Bacillota</taxon>
        <taxon>Clostridia</taxon>
        <taxon>Eubacteriales</taxon>
        <taxon>Oscillospiraceae</taxon>
        <taxon>Lawsonibacter</taxon>
    </lineage>
</organism>
<evidence type="ECO:0000313" key="3">
    <source>
        <dbReference type="Proteomes" id="UP000607645"/>
    </source>
</evidence>
<proteinExistence type="predicted"/>
<protein>
    <submittedName>
        <fullName evidence="2">Helix-turn-helix domain-containing protein</fullName>
    </submittedName>
</protein>
<gene>
    <name evidence="2" type="ORF">H8S62_04860</name>
</gene>
<comment type="caution">
    <text evidence="2">The sequence shown here is derived from an EMBL/GenBank/DDBJ whole genome shotgun (WGS) entry which is preliminary data.</text>
</comment>
<evidence type="ECO:0000313" key="2">
    <source>
        <dbReference type="EMBL" id="MBC5736338.1"/>
    </source>
</evidence>
<dbReference type="EMBL" id="JACOPQ010000003">
    <property type="protein sequence ID" value="MBC5736338.1"/>
    <property type="molecule type" value="Genomic_DNA"/>
</dbReference>
<dbReference type="Pfam" id="PF13730">
    <property type="entry name" value="HTH_36"/>
    <property type="match status" value="1"/>
</dbReference>
<accession>A0A8J6MG79</accession>
<dbReference type="InterPro" id="IPR036388">
    <property type="entry name" value="WH-like_DNA-bd_sf"/>
</dbReference>
<name>A0A8J6MG79_9FIRM</name>